<reference evidence="1 2" key="1">
    <citation type="submission" date="2020-08" db="EMBL/GenBank/DDBJ databases">
        <title>Genomic Encyclopedia of Type Strains, Phase IV (KMG-IV): sequencing the most valuable type-strain genomes for metagenomic binning, comparative biology and taxonomic classification.</title>
        <authorList>
            <person name="Goeker M."/>
        </authorList>
    </citation>
    <scope>NUCLEOTIDE SEQUENCE [LARGE SCALE GENOMIC DNA]</scope>
    <source>
        <strain evidence="1 2">DSM 23240</strain>
    </source>
</reference>
<gene>
    <name evidence="1" type="ORF">HNR39_000792</name>
</gene>
<evidence type="ECO:0000313" key="2">
    <source>
        <dbReference type="Proteomes" id="UP000571084"/>
    </source>
</evidence>
<dbReference type="EMBL" id="JACHHQ010000001">
    <property type="protein sequence ID" value="MBB5198982.1"/>
    <property type="molecule type" value="Genomic_DNA"/>
</dbReference>
<name>A0A840RPC8_9BURK</name>
<dbReference type="Proteomes" id="UP000571084">
    <property type="component" value="Unassembled WGS sequence"/>
</dbReference>
<accession>A0A840RPC8</accession>
<sequence>MKIHGLCGAVAYYRHVTEYDDFFASYNPARPVSIYVNVSPARAT</sequence>
<proteinExistence type="predicted"/>
<protein>
    <submittedName>
        <fullName evidence="1">3-hydroxymyristoyl/3-hydroxydecanoyl-(Acyl carrier protein) dehydratase</fullName>
    </submittedName>
</protein>
<keyword evidence="2" id="KW-1185">Reference proteome</keyword>
<comment type="caution">
    <text evidence="1">The sequence shown here is derived from an EMBL/GenBank/DDBJ whole genome shotgun (WGS) entry which is preliminary data.</text>
</comment>
<organism evidence="1 2">
    <name type="scientific">Glaciimonas immobilis</name>
    <dbReference type="NCBI Taxonomy" id="728004"/>
    <lineage>
        <taxon>Bacteria</taxon>
        <taxon>Pseudomonadati</taxon>
        <taxon>Pseudomonadota</taxon>
        <taxon>Betaproteobacteria</taxon>
        <taxon>Burkholderiales</taxon>
        <taxon>Oxalobacteraceae</taxon>
        <taxon>Glaciimonas</taxon>
    </lineage>
</organism>
<evidence type="ECO:0000313" key="1">
    <source>
        <dbReference type="EMBL" id="MBB5198982.1"/>
    </source>
</evidence>
<dbReference type="AlphaFoldDB" id="A0A840RPC8"/>